<feature type="compositionally biased region" description="Basic residues" evidence="2">
    <location>
        <begin position="380"/>
        <end position="397"/>
    </location>
</feature>
<proteinExistence type="inferred from homology"/>
<dbReference type="GO" id="GO:0006352">
    <property type="term" value="P:DNA-templated transcription initiation"/>
    <property type="evidence" value="ECO:0007669"/>
    <property type="project" value="InterPro"/>
</dbReference>
<dbReference type="GeneID" id="95452944"/>
<dbReference type="GO" id="GO:0016987">
    <property type="term" value="F:sigma factor activity"/>
    <property type="evidence" value="ECO:0007669"/>
    <property type="project" value="UniProtKB-KW"/>
</dbReference>
<dbReference type="InterPro" id="IPR007627">
    <property type="entry name" value="RNA_pol_sigma70_r2"/>
</dbReference>
<keyword evidence="1" id="KW-0731">Sigma factor</keyword>
<reference evidence="5" key="3">
    <citation type="submission" date="2023-08" db="EMBL/GenBank/DDBJ databases">
        <authorList>
            <person name="Sun Q."/>
            <person name="Ohkuma M."/>
        </authorList>
    </citation>
    <scope>NUCLEOTIDE SEQUENCE</scope>
    <source>
        <strain evidence="5">JCM 4205</strain>
    </source>
</reference>
<dbReference type="PROSITE" id="PS01063">
    <property type="entry name" value="SIGMA70_ECF"/>
    <property type="match status" value="1"/>
</dbReference>
<feature type="domain" description="RNA polymerase sigma-70 region 2" evidence="4">
    <location>
        <begin position="24"/>
        <end position="90"/>
    </location>
</feature>
<dbReference type="Proteomes" id="UP000642014">
    <property type="component" value="Unassembled WGS sequence"/>
</dbReference>
<gene>
    <name evidence="6" type="ORF">CP977_04075</name>
    <name evidence="5" type="ORF">GCM10010497_27350</name>
</gene>
<dbReference type="SUPFAM" id="SSF88946">
    <property type="entry name" value="Sigma2 domain of RNA polymerase sigma factors"/>
    <property type="match status" value="1"/>
</dbReference>
<evidence type="ECO:0000259" key="3">
    <source>
        <dbReference type="Pfam" id="PF00188"/>
    </source>
</evidence>
<dbReference type="CDD" id="cd05379">
    <property type="entry name" value="CAP_bacterial"/>
    <property type="match status" value="1"/>
</dbReference>
<feature type="region of interest" description="Disordered" evidence="2">
    <location>
        <begin position="361"/>
        <end position="397"/>
    </location>
</feature>
<protein>
    <recommendedName>
        <fullName evidence="1">RNA polymerase sigma factor</fullName>
    </recommendedName>
</protein>
<name>A0AAV4KGB6_9ACTN</name>
<evidence type="ECO:0000313" key="8">
    <source>
        <dbReference type="Proteomes" id="UP000642014"/>
    </source>
</evidence>
<dbReference type="SUPFAM" id="SSF55797">
    <property type="entry name" value="PR-1-like"/>
    <property type="match status" value="1"/>
</dbReference>
<organism evidence="5 8">
    <name type="scientific">Streptomyces cinereoruber</name>
    <dbReference type="NCBI Taxonomy" id="67260"/>
    <lineage>
        <taxon>Bacteria</taxon>
        <taxon>Bacillati</taxon>
        <taxon>Actinomycetota</taxon>
        <taxon>Actinomycetes</taxon>
        <taxon>Kitasatosporales</taxon>
        <taxon>Streptomycetaceae</taxon>
        <taxon>Streptomyces</taxon>
    </lineage>
</organism>
<dbReference type="InterPro" id="IPR014044">
    <property type="entry name" value="CAP_dom"/>
</dbReference>
<evidence type="ECO:0000259" key="4">
    <source>
        <dbReference type="Pfam" id="PF04542"/>
    </source>
</evidence>
<dbReference type="Pfam" id="PF04542">
    <property type="entry name" value="Sigma70_r2"/>
    <property type="match status" value="1"/>
</dbReference>
<evidence type="ECO:0000313" key="5">
    <source>
        <dbReference type="EMBL" id="GGR23646.1"/>
    </source>
</evidence>
<dbReference type="RefSeq" id="WP_152369633.1">
    <property type="nucleotide sequence ID" value="NZ_BMSJ01000004.1"/>
</dbReference>
<dbReference type="InterPro" id="IPR000838">
    <property type="entry name" value="RNA_pol_sigma70_ECF_CS"/>
</dbReference>
<feature type="compositionally biased region" description="Low complexity" evidence="2">
    <location>
        <begin position="474"/>
        <end position="496"/>
    </location>
</feature>
<feature type="compositionally biased region" description="Low complexity" evidence="2">
    <location>
        <begin position="438"/>
        <end position="467"/>
    </location>
</feature>
<accession>A0AAV4KGB6</accession>
<evidence type="ECO:0000256" key="1">
    <source>
        <dbReference type="RuleBase" id="RU000716"/>
    </source>
</evidence>
<comment type="similarity">
    <text evidence="1">Belongs to the sigma-70 factor family. ECF subfamily.</text>
</comment>
<keyword evidence="1" id="KW-0804">Transcription</keyword>
<keyword evidence="1" id="KW-0805">Transcription regulation</keyword>
<dbReference type="EMBL" id="BMSJ01000004">
    <property type="protein sequence ID" value="GGR23646.1"/>
    <property type="molecule type" value="Genomic_DNA"/>
</dbReference>
<dbReference type="PANTHER" id="PTHR31157:SF1">
    <property type="entry name" value="SCP DOMAIN-CONTAINING PROTEIN"/>
    <property type="match status" value="1"/>
</dbReference>
<keyword evidence="1" id="KW-0238">DNA-binding</keyword>
<evidence type="ECO:0000313" key="7">
    <source>
        <dbReference type="Proteomes" id="UP000326029"/>
    </source>
</evidence>
<dbReference type="PANTHER" id="PTHR31157">
    <property type="entry name" value="SCP DOMAIN-CONTAINING PROTEIN"/>
    <property type="match status" value="1"/>
</dbReference>
<keyword evidence="7" id="KW-1185">Reference proteome</keyword>
<dbReference type="EMBL" id="CP023693">
    <property type="protein sequence ID" value="QEV31445.1"/>
    <property type="molecule type" value="Genomic_DNA"/>
</dbReference>
<dbReference type="Pfam" id="PF00188">
    <property type="entry name" value="CAP"/>
    <property type="match status" value="1"/>
</dbReference>
<sequence>MSTQQLTELVRAAQSGDPQAQDRLLTHHLPLVYNIVGRAMNGHHDVDDVVQETMLRALGGLGGLRAPDSFRSWLVAIAMNVVRAHWHRQQTGLATGGLDDARDLPQPGADFVGLTVVRLNLSGQRRETAEATRWLEPDDRALLSLWWLECTGDLTRYEVASALQLSPEHTAVRVQRMKAQLDAARVVVRALTENPPCPDLRYELGGWDGRPSGLWRKRIARHARACVYCAGLSHGLYPAEGLLAGLLLVPPAGLLLASFRERAGLDLATATTPAYGTGAYEPNAYEPAGASGYGHEYGHEHGYGYESPDTSGMSGYAQEPAATTGYAYEPVEATGYVQEPAEYVHEPAAYAYEPAGATGYEAAGTPSASPSPVVGARSARNARRRRRQEQQRGRRRVAIAAGMAVAAVTGGAFTLVDGPDEDELTALDAPRASTVDLTVSASGPASSPTAATASASVTPTATPSGTPRPSRTVSAKPSAKPTASAPTAAPTTAARPTADRPTRTPTQAPATKTPTTPSSPTATKQDSGHTSVEEQVIALVNAERAKEGCGPVTGNSLLARAAQGHSDDMAARDFFDHTNPDGADPGARVTATGYGWSTYGENIAMGQRTAEQVMEAWMNSPGHRANILNCSFKELGVGLHTGDGGPYWTQVFGAR</sequence>
<reference evidence="5 8" key="1">
    <citation type="journal article" date="2014" name="Int. J. Syst. Evol. Microbiol.">
        <title>Complete genome sequence of Corynebacterium casei LMG S-19264T (=DSM 44701T), isolated from a smear-ripened cheese.</title>
        <authorList>
            <consortium name="US DOE Joint Genome Institute (JGI-PGF)"/>
            <person name="Walter F."/>
            <person name="Albersmeier A."/>
            <person name="Kalinowski J."/>
            <person name="Ruckert C."/>
        </authorList>
    </citation>
    <scope>NUCLEOTIDE SEQUENCE [LARGE SCALE GENOMIC DNA]</scope>
    <source>
        <strain evidence="5 8">JCM 4205</strain>
    </source>
</reference>
<dbReference type="Gene3D" id="1.10.1740.10">
    <property type="match status" value="1"/>
</dbReference>
<evidence type="ECO:0000313" key="6">
    <source>
        <dbReference type="EMBL" id="QEV31445.1"/>
    </source>
</evidence>
<feature type="region of interest" description="Disordered" evidence="2">
    <location>
        <begin position="438"/>
        <end position="531"/>
    </location>
</feature>
<dbReference type="AlphaFoldDB" id="A0AAV4KGB6"/>
<reference evidence="6 7" key="2">
    <citation type="submission" date="2017-09" db="EMBL/GenBank/DDBJ databases">
        <authorList>
            <person name="Lee N."/>
            <person name="Cho B.-K."/>
        </authorList>
    </citation>
    <scope>NUCLEOTIDE SEQUENCE [LARGE SCALE GENOMIC DNA]</scope>
    <source>
        <strain evidence="6 7">ATCC 19740</strain>
    </source>
</reference>
<dbReference type="Gene3D" id="3.40.33.10">
    <property type="entry name" value="CAP"/>
    <property type="match status" value="1"/>
</dbReference>
<dbReference type="InterPro" id="IPR035940">
    <property type="entry name" value="CAP_sf"/>
</dbReference>
<dbReference type="NCBIfam" id="TIGR02937">
    <property type="entry name" value="sigma70-ECF"/>
    <property type="match status" value="1"/>
</dbReference>
<dbReference type="GO" id="GO:0003677">
    <property type="term" value="F:DNA binding"/>
    <property type="evidence" value="ECO:0007669"/>
    <property type="project" value="UniProtKB-KW"/>
</dbReference>
<dbReference type="Proteomes" id="UP000326029">
    <property type="component" value="Chromosome"/>
</dbReference>
<feature type="domain" description="SCP" evidence="3">
    <location>
        <begin position="538"/>
        <end position="652"/>
    </location>
</feature>
<feature type="compositionally biased region" description="Low complexity" evidence="2">
    <location>
        <begin position="503"/>
        <end position="523"/>
    </location>
</feature>
<dbReference type="InterPro" id="IPR014284">
    <property type="entry name" value="RNA_pol_sigma-70_dom"/>
</dbReference>
<dbReference type="InterPro" id="IPR013325">
    <property type="entry name" value="RNA_pol_sigma_r2"/>
</dbReference>
<evidence type="ECO:0000256" key="2">
    <source>
        <dbReference type="SAM" id="MobiDB-lite"/>
    </source>
</evidence>